<sequence>MGICCCKLAGFKLCTAVDDEGDDVIGIFTKIKIGYTYDGQFDPQHPDFLCCCGKVHIHKAMIVTAIIQNISRIMQIVGFFFGHTSTLDALNIIAAFIMINLAIISIIFWKKYYEFLKIYLFFLVTLIFLQLGYIIYDLVFVIIMSQSKKNGEEAIEQAFVELSTLFEVIYLSFSLALSSWSCFCFYIEYKYLEGRFKNEMF</sequence>
<proteinExistence type="predicted"/>
<organism evidence="1 2">
    <name type="scientific">Panagrolaimus sp. PS1159</name>
    <dbReference type="NCBI Taxonomy" id="55785"/>
    <lineage>
        <taxon>Eukaryota</taxon>
        <taxon>Metazoa</taxon>
        <taxon>Ecdysozoa</taxon>
        <taxon>Nematoda</taxon>
        <taxon>Chromadorea</taxon>
        <taxon>Rhabditida</taxon>
        <taxon>Tylenchina</taxon>
        <taxon>Panagrolaimomorpha</taxon>
        <taxon>Panagrolaimoidea</taxon>
        <taxon>Panagrolaimidae</taxon>
        <taxon>Panagrolaimus</taxon>
    </lineage>
</organism>
<dbReference type="Proteomes" id="UP000887580">
    <property type="component" value="Unplaced"/>
</dbReference>
<protein>
    <submittedName>
        <fullName evidence="2">Uncharacterized protein</fullName>
    </submittedName>
</protein>
<dbReference type="WBParaSite" id="PS1159_v2.g18205.t1">
    <property type="protein sequence ID" value="PS1159_v2.g18205.t1"/>
    <property type="gene ID" value="PS1159_v2.g18205"/>
</dbReference>
<evidence type="ECO:0000313" key="1">
    <source>
        <dbReference type="Proteomes" id="UP000887580"/>
    </source>
</evidence>
<evidence type="ECO:0000313" key="2">
    <source>
        <dbReference type="WBParaSite" id="PS1159_v2.g18205.t1"/>
    </source>
</evidence>
<name>A0AC35FJP7_9BILA</name>
<accession>A0AC35FJP7</accession>
<reference evidence="2" key="1">
    <citation type="submission" date="2022-11" db="UniProtKB">
        <authorList>
            <consortium name="WormBaseParasite"/>
        </authorList>
    </citation>
    <scope>IDENTIFICATION</scope>
</reference>